<dbReference type="InterPro" id="IPR029063">
    <property type="entry name" value="SAM-dependent_MTases_sf"/>
</dbReference>
<organism evidence="3 4">
    <name type="scientific">Fructilactobacillus florum DSM 22689 = JCM 16035</name>
    <dbReference type="NCBI Taxonomy" id="1423745"/>
    <lineage>
        <taxon>Bacteria</taxon>
        <taxon>Bacillati</taxon>
        <taxon>Bacillota</taxon>
        <taxon>Bacilli</taxon>
        <taxon>Lactobacillales</taxon>
        <taxon>Lactobacillaceae</taxon>
        <taxon>Fructilactobacillus</taxon>
    </lineage>
</organism>
<gene>
    <name evidence="3" type="ORF">FC87_GL000754</name>
</gene>
<dbReference type="PANTHER" id="PTHR41313">
    <property type="entry name" value="ADENINE-SPECIFIC METHYLTRANSFERASE"/>
    <property type="match status" value="1"/>
</dbReference>
<dbReference type="PIRSF" id="PIRSF026567">
    <property type="entry name" value="Adenine_mtase_bact_prd"/>
    <property type="match status" value="1"/>
</dbReference>
<accession>A0A0R2CP02</accession>
<feature type="domain" description="DNA methylase adenine-specific" evidence="1">
    <location>
        <begin position="101"/>
        <end position="308"/>
    </location>
</feature>
<dbReference type="SUPFAM" id="SSF53335">
    <property type="entry name" value="S-adenosyl-L-methionine-dependent methyltransferases"/>
    <property type="match status" value="1"/>
</dbReference>
<evidence type="ECO:0000313" key="3">
    <source>
        <dbReference type="EMBL" id="KRM91620.1"/>
    </source>
</evidence>
<dbReference type="PATRIC" id="fig|1423745.4.peg.803"/>
<dbReference type="EMBL" id="AYZI01000004">
    <property type="protein sequence ID" value="KRM91620.1"/>
    <property type="molecule type" value="Genomic_DNA"/>
</dbReference>
<protein>
    <submittedName>
        <fullName evidence="3">Uncharacterized protein</fullName>
    </submittedName>
</protein>
<dbReference type="InterPro" id="IPR052933">
    <property type="entry name" value="DNA_Protect_Modify"/>
</dbReference>
<dbReference type="STRING" id="1423745.GCA_001311215_01821"/>
<dbReference type="GO" id="GO:0003677">
    <property type="term" value="F:DNA binding"/>
    <property type="evidence" value="ECO:0007669"/>
    <property type="project" value="InterPro"/>
</dbReference>
<evidence type="ECO:0000259" key="2">
    <source>
        <dbReference type="Pfam" id="PF21106"/>
    </source>
</evidence>
<dbReference type="InterPro" id="IPR016843">
    <property type="entry name" value="S-AdoMet-dep_Ade-MeTrfase_prd"/>
</dbReference>
<name>A0A0R2CP02_9LACO</name>
<dbReference type="InterPro" id="IPR048375">
    <property type="entry name" value="YtxK-like_N"/>
</dbReference>
<dbReference type="AlphaFoldDB" id="A0A0R2CP02"/>
<dbReference type="CDD" id="cd02440">
    <property type="entry name" value="AdoMet_MTases"/>
    <property type="match status" value="1"/>
</dbReference>
<dbReference type="Pfam" id="PF21106">
    <property type="entry name" value="YtxK_like"/>
    <property type="match status" value="1"/>
</dbReference>
<proteinExistence type="predicted"/>
<dbReference type="RefSeq" id="WP_056961587.1">
    <property type="nucleotide sequence ID" value="NZ_AYZI01000004.1"/>
</dbReference>
<evidence type="ECO:0000313" key="4">
    <source>
        <dbReference type="Proteomes" id="UP000051586"/>
    </source>
</evidence>
<dbReference type="GO" id="GO:0008170">
    <property type="term" value="F:N-methyltransferase activity"/>
    <property type="evidence" value="ECO:0007669"/>
    <property type="project" value="InterPro"/>
</dbReference>
<reference evidence="3 4" key="1">
    <citation type="journal article" date="2015" name="Genome Announc.">
        <title>Expanding the biotechnology potential of lactobacilli through comparative genomics of 213 strains and associated genera.</title>
        <authorList>
            <person name="Sun Z."/>
            <person name="Harris H.M."/>
            <person name="McCann A."/>
            <person name="Guo C."/>
            <person name="Argimon S."/>
            <person name="Zhang W."/>
            <person name="Yang X."/>
            <person name="Jeffery I.B."/>
            <person name="Cooney J.C."/>
            <person name="Kagawa T.F."/>
            <person name="Liu W."/>
            <person name="Song Y."/>
            <person name="Salvetti E."/>
            <person name="Wrobel A."/>
            <person name="Rasinkangas P."/>
            <person name="Parkhill J."/>
            <person name="Rea M.C."/>
            <person name="O'Sullivan O."/>
            <person name="Ritari J."/>
            <person name="Douillard F.P."/>
            <person name="Paul Ross R."/>
            <person name="Yang R."/>
            <person name="Briner A.E."/>
            <person name="Felis G.E."/>
            <person name="de Vos W.M."/>
            <person name="Barrangou R."/>
            <person name="Klaenhammer T.R."/>
            <person name="Caufield P.W."/>
            <person name="Cui Y."/>
            <person name="Zhang H."/>
            <person name="O'Toole P.W."/>
        </authorList>
    </citation>
    <scope>NUCLEOTIDE SEQUENCE [LARGE SCALE GENOMIC DNA]</scope>
    <source>
        <strain evidence="3 4">DSM 22689</strain>
    </source>
</reference>
<dbReference type="Gene3D" id="1.10.150.470">
    <property type="match status" value="1"/>
</dbReference>
<feature type="domain" description="YtxK-like N-terminal helical" evidence="2">
    <location>
        <begin position="8"/>
        <end position="88"/>
    </location>
</feature>
<dbReference type="Proteomes" id="UP000051586">
    <property type="component" value="Unassembled WGS sequence"/>
</dbReference>
<comment type="caution">
    <text evidence="3">The sequence shown here is derived from an EMBL/GenBank/DDBJ whole genome shotgun (WGS) entry which is preliminary data.</text>
</comment>
<sequence length="339" mass="37677">MTENSTTALFQVFDQSATVLMQSLETSYLDAFIETADNLLDKRTVRVENGLPAKQTVQELTVLYQKVDYQKMDAQDIRRAIQMVMIKATKVDHIQAVHQITPDTIADLLGYLAAGLVAGREQLRILDPAVGSANLLTAVMNQLQDRVTKTVSGFGSDNDASMISVASISAQMQRLSLELVQQDSLTDLAVPQVDLVVSDLPVGYYPIDENVQNYETHSHTGHSYVHHLLMEQAVNQLQAGGFAFFLVPSQLFQSPKAKGLLGWMQDQVFLQGILNLPQDLFLNEQAQKAILIVQKRGADARQADRVMLGEFPSFDDKVALQKFIDDLVVWEKQALLNSK</sequence>
<evidence type="ECO:0000259" key="1">
    <source>
        <dbReference type="Pfam" id="PF02384"/>
    </source>
</evidence>
<dbReference type="Pfam" id="PF02384">
    <property type="entry name" value="N6_Mtase"/>
    <property type="match status" value="1"/>
</dbReference>
<dbReference type="PANTHER" id="PTHR41313:SF1">
    <property type="entry name" value="DNA METHYLASE ADENINE-SPECIFIC DOMAIN-CONTAINING PROTEIN"/>
    <property type="match status" value="1"/>
</dbReference>
<dbReference type="InterPro" id="IPR003356">
    <property type="entry name" value="DNA_methylase_A-5"/>
</dbReference>
<dbReference type="Gene3D" id="3.40.50.150">
    <property type="entry name" value="Vaccinia Virus protein VP39"/>
    <property type="match status" value="1"/>
</dbReference>